<evidence type="ECO:0000256" key="3">
    <source>
        <dbReference type="PROSITE-ProRule" id="PRU00023"/>
    </source>
</evidence>
<feature type="repeat" description="ANK" evidence="3">
    <location>
        <begin position="570"/>
        <end position="603"/>
    </location>
</feature>
<dbReference type="EMBL" id="JAAAUY010000274">
    <property type="protein sequence ID" value="KAF9332207.1"/>
    <property type="molecule type" value="Genomic_DNA"/>
</dbReference>
<organism evidence="6 7">
    <name type="scientific">Podila minutissima</name>
    <dbReference type="NCBI Taxonomy" id="64525"/>
    <lineage>
        <taxon>Eukaryota</taxon>
        <taxon>Fungi</taxon>
        <taxon>Fungi incertae sedis</taxon>
        <taxon>Mucoromycota</taxon>
        <taxon>Mortierellomycotina</taxon>
        <taxon>Mortierellomycetes</taxon>
        <taxon>Mortierellales</taxon>
        <taxon>Mortierellaceae</taxon>
        <taxon>Podila</taxon>
    </lineage>
</organism>
<dbReference type="Pfam" id="PF00023">
    <property type="entry name" value="Ank"/>
    <property type="match status" value="2"/>
</dbReference>
<feature type="coiled-coil region" evidence="4">
    <location>
        <begin position="1218"/>
        <end position="1252"/>
    </location>
</feature>
<feature type="compositionally biased region" description="Gly residues" evidence="5">
    <location>
        <begin position="1601"/>
        <end position="1611"/>
    </location>
</feature>
<dbReference type="PANTHER" id="PTHR24198:SF194">
    <property type="entry name" value="INVERSIN-A"/>
    <property type="match status" value="1"/>
</dbReference>
<feature type="region of interest" description="Disordered" evidence="5">
    <location>
        <begin position="1579"/>
        <end position="1615"/>
    </location>
</feature>
<feature type="coiled-coil region" evidence="4">
    <location>
        <begin position="749"/>
        <end position="818"/>
    </location>
</feature>
<evidence type="ECO:0000313" key="6">
    <source>
        <dbReference type="EMBL" id="KAF9332207.1"/>
    </source>
</evidence>
<evidence type="ECO:0000256" key="1">
    <source>
        <dbReference type="ARBA" id="ARBA00022737"/>
    </source>
</evidence>
<evidence type="ECO:0008006" key="8">
    <source>
        <dbReference type="Google" id="ProtNLM"/>
    </source>
</evidence>
<feature type="region of interest" description="Disordered" evidence="5">
    <location>
        <begin position="1860"/>
        <end position="1916"/>
    </location>
</feature>
<dbReference type="InterPro" id="IPR036770">
    <property type="entry name" value="Ankyrin_rpt-contain_sf"/>
</dbReference>
<feature type="region of interest" description="Disordered" evidence="5">
    <location>
        <begin position="1641"/>
        <end position="1665"/>
    </location>
</feature>
<evidence type="ECO:0000256" key="2">
    <source>
        <dbReference type="ARBA" id="ARBA00023043"/>
    </source>
</evidence>
<feature type="compositionally biased region" description="Low complexity" evidence="5">
    <location>
        <begin position="1130"/>
        <end position="1147"/>
    </location>
</feature>
<proteinExistence type="predicted"/>
<dbReference type="PROSITE" id="PS50297">
    <property type="entry name" value="ANK_REP_REGION"/>
    <property type="match status" value="4"/>
</dbReference>
<feature type="repeat" description="ANK" evidence="3">
    <location>
        <begin position="57"/>
        <end position="89"/>
    </location>
</feature>
<reference evidence="6" key="1">
    <citation type="journal article" date="2020" name="Fungal Divers.">
        <title>Resolving the Mortierellaceae phylogeny through synthesis of multi-gene phylogenetics and phylogenomics.</title>
        <authorList>
            <person name="Vandepol N."/>
            <person name="Liber J."/>
            <person name="Desiro A."/>
            <person name="Na H."/>
            <person name="Kennedy M."/>
            <person name="Barry K."/>
            <person name="Grigoriev I.V."/>
            <person name="Miller A.N."/>
            <person name="O'Donnell K."/>
            <person name="Stajich J.E."/>
            <person name="Bonito G."/>
        </authorList>
    </citation>
    <scope>NUCLEOTIDE SEQUENCE</scope>
    <source>
        <strain evidence="6">NVP1</strain>
    </source>
</reference>
<feature type="coiled-coil region" evidence="4">
    <location>
        <begin position="1469"/>
        <end position="1524"/>
    </location>
</feature>
<evidence type="ECO:0000256" key="5">
    <source>
        <dbReference type="SAM" id="MobiDB-lite"/>
    </source>
</evidence>
<feature type="coiled-coil region" evidence="4">
    <location>
        <begin position="1295"/>
        <end position="1329"/>
    </location>
</feature>
<accession>A0A9P5VME2</accession>
<feature type="region of interest" description="Disordered" evidence="5">
    <location>
        <begin position="248"/>
        <end position="272"/>
    </location>
</feature>
<gene>
    <name evidence="6" type="ORF">BG006_004920</name>
</gene>
<dbReference type="SUPFAM" id="SSF48403">
    <property type="entry name" value="Ankyrin repeat"/>
    <property type="match status" value="1"/>
</dbReference>
<feature type="region of interest" description="Disordered" evidence="5">
    <location>
        <begin position="472"/>
        <end position="541"/>
    </location>
</feature>
<dbReference type="PANTHER" id="PTHR24198">
    <property type="entry name" value="ANKYRIN REPEAT AND PROTEIN KINASE DOMAIN-CONTAINING PROTEIN"/>
    <property type="match status" value="1"/>
</dbReference>
<evidence type="ECO:0000313" key="7">
    <source>
        <dbReference type="Proteomes" id="UP000696485"/>
    </source>
</evidence>
<feature type="repeat" description="ANK" evidence="3">
    <location>
        <begin position="396"/>
        <end position="431"/>
    </location>
</feature>
<evidence type="ECO:0000256" key="4">
    <source>
        <dbReference type="SAM" id="Coils"/>
    </source>
</evidence>
<dbReference type="Gene3D" id="1.25.40.20">
    <property type="entry name" value="Ankyrin repeat-containing domain"/>
    <property type="match status" value="4"/>
</dbReference>
<sequence length="1940" mass="209867">MNLAQAVASNDLAMVQDLCRSGQDPNQTFACSPRQSAYAVQPIHGHAENFEPDDILYGATPLNLAVLNGNEDIVRVLIDAGADLNKKDGRGRSALLCAVYGLDTLTITPANLALISQTSPAHLSILRHCILPHPSITLSTLNAPQDEIKGITPLCLASYLGKEVVVKCLLEAGKVDVDATDRKGATALMYAARDRHMAVVKTLLRHGASPDQTDSNGWSSIQYGQMYPEIVQMFEEALRCKRPEVLHLLTPPESPQPRNAASSLDRAADGSSNTALPYALSQSLVRYPLYYSKLSSLLSSLPAAQSVASKDGALAIQQSTSNGTGSGVNGRKTSSEVALAQQIQRTTHTALLEAIKLGDYMSLQSLLMAPPALNDTAGSVASGPNVALVNHHDPQTGLTPLHHALRTRPLPSMETVKILYQAGADMNAQSHYGRTALHHLCRFSLEHALAPITDDPNAANTTNVSPTAGIVIDETRTNRRKNRHRTETSGSAGSTHLMPTGKELPSSSAASTTSSNDLSTGPRHPHGTLIDTGAVKSASPEEIQRASQHLAACCRLLLRLGSLVNIADRHGNTPLHFAVEYGGVLEVVSVLVKEGADIDQRNTKGLKPLDVVRGEQSEEMRRILESGRSNKSGEGAEDGQAISKAVVPAYHARDSILKPLNLPETLHEVDFQFNQVLQNLEHYQNHTSVSIETSLQYITDQILLGWSPESQGANGYGQSQEEYNADLVSSLENLKYELESTYELLMITEEQYRDVITFYETELDEMNRQNLTVLTSYDSEKSKVTGLYSVYTRLIEQLEELEAENEGLKTELEEKKRRGLVSLGRLVHGAMGGQWSGSRSGTNISLAKRKAAMIKKNNESLMSTALDEEQMPEGQGPEGLPRPAMVLMSQDLLSNTNGASTSGGHPIVLDHEGGVAFGGLDDREMTIPRPCSPTQTILSSSEQEPTLHTIAVLSQKVSLLEQELSSKTCDITERDLLVGELTDLIEEQSKSFEDEIKNREERIDSLIKVLGRAEQGEQVQTLVDELAVKMMVQEDEQIKRQRIQSGISLSLSACGDSTPGRASGDWSFLLKATGGSRTLKADQGEQDIMDVLKQELDLFRAQTARLELANASLKERWQEAMHDLEDIRQSEAQSVHQQQNQQQNGDAAQGGSGASICGTDVGSLASTLVSSKLGPRVTKVFVPKRPNNAQDEPLLLAMGENGQPQEEFPTLEEIEMVFEILMANLAEISRDAEEADQRLRECNKVKEQIYEKCLFLDGLQRSLDEKVDKIVSQPVKAADSQPNFMQEQIKLQTQLNQLMEQAESVTGLYSKLKNDLQDYKDEKQLRLQELDQVRDLMRKIGPQELLRGLLVKLDSAQQPNDAAAQARREAIASAVAQGMELAAELAVDDDGNGLDNRAQSQLWRNSCSVVDEGDMQDAIDSRLETASIDYYTQSCSISDHKLFIQSLCSTLYALQMTTTHQIISLKTSLAESRASLVLADQELSNLNDQIAGLYDEVGTLRNQLRGLQQELDRLIQHRKAEVEKVWEIVGEVKITSGGGLNQMDDDDGASISSADTKELNRKSSIQSRALASSSRYSAALGNGTAGEGEASSATQAATAIGGEGSGEGSKTGEGDSVMARSLSISRAERASVLRRISSAPNMSENDEDAMSTFPSRTSHEFSDPGSELDRHALISAEMDKLRTVHLHLLSTITEYKKQISVVKDRNLKLVATLLDRERVRLWTADGQDEVISAIVGQHGSSHNHGSHTSHHAVHALGSSANASSSVGAISLGGDGSTLVGYNGSSNSLSGLGSSTNLNPGVASGAKKHHHLSLTAAEDGIKLLRCQLERIRQCEMTRFTEMGIGLTMNYSSLYQQPGSGAASVAGSVSGGPPESLGPKTKGRLGGGSSLGTVPEDKGSSSNGGAATNVKKGGAKDEEGTFSKFEATLYSDLENRYSDKGF</sequence>
<dbReference type="PROSITE" id="PS50088">
    <property type="entry name" value="ANK_REPEAT"/>
    <property type="match status" value="4"/>
</dbReference>
<name>A0A9P5VME2_9FUNG</name>
<dbReference type="Proteomes" id="UP000696485">
    <property type="component" value="Unassembled WGS sequence"/>
</dbReference>
<keyword evidence="1" id="KW-0677">Repeat</keyword>
<protein>
    <recommendedName>
        <fullName evidence="8">Ankyrin repeat protein</fullName>
    </recommendedName>
</protein>
<dbReference type="Pfam" id="PF12796">
    <property type="entry name" value="Ank_2"/>
    <property type="match status" value="2"/>
</dbReference>
<dbReference type="PRINTS" id="PR01415">
    <property type="entry name" value="ANKYRIN"/>
</dbReference>
<keyword evidence="4" id="KW-0175">Coiled coil</keyword>
<dbReference type="InterPro" id="IPR002110">
    <property type="entry name" value="Ankyrin_rpt"/>
</dbReference>
<dbReference type="SMART" id="SM00248">
    <property type="entry name" value="ANK"/>
    <property type="match status" value="5"/>
</dbReference>
<feature type="compositionally biased region" description="Low complexity" evidence="5">
    <location>
        <begin position="1860"/>
        <end position="1872"/>
    </location>
</feature>
<keyword evidence="2 3" id="KW-0040">ANK repeat</keyword>
<keyword evidence="7" id="KW-1185">Reference proteome</keyword>
<feature type="region of interest" description="Disordered" evidence="5">
    <location>
        <begin position="1537"/>
        <end position="1567"/>
    </location>
</feature>
<comment type="caution">
    <text evidence="6">The sequence shown here is derived from an EMBL/GenBank/DDBJ whole genome shotgun (WGS) entry which is preliminary data.</text>
</comment>
<feature type="region of interest" description="Disordered" evidence="5">
    <location>
        <begin position="1130"/>
        <end position="1154"/>
    </location>
</feature>
<feature type="compositionally biased region" description="Low complexity" evidence="5">
    <location>
        <begin position="506"/>
        <end position="515"/>
    </location>
</feature>
<feature type="repeat" description="ANK" evidence="3">
    <location>
        <begin position="183"/>
        <end position="215"/>
    </location>
</feature>